<keyword evidence="2" id="KW-0645">Protease</keyword>
<keyword evidence="3" id="KW-0732">Signal</keyword>
<gene>
    <name evidence="5" type="ORF">K7432_003451</name>
</gene>
<dbReference type="InterPro" id="IPR009003">
    <property type="entry name" value="Peptidase_S1_PA"/>
</dbReference>
<dbReference type="Pfam" id="PF00089">
    <property type="entry name" value="Trypsin"/>
    <property type="match status" value="1"/>
</dbReference>
<dbReference type="SUPFAM" id="SSF50494">
    <property type="entry name" value="Trypsin-like serine proteases"/>
    <property type="match status" value="1"/>
</dbReference>
<evidence type="ECO:0000256" key="2">
    <source>
        <dbReference type="RuleBase" id="RU363034"/>
    </source>
</evidence>
<dbReference type="InterPro" id="IPR001314">
    <property type="entry name" value="Peptidase_S1A"/>
</dbReference>
<evidence type="ECO:0000313" key="6">
    <source>
        <dbReference type="Proteomes" id="UP001479436"/>
    </source>
</evidence>
<dbReference type="InterPro" id="IPR001254">
    <property type="entry name" value="Trypsin_dom"/>
</dbReference>
<name>A0ABR2W6M8_9FUNG</name>
<reference evidence="5 6" key="1">
    <citation type="submission" date="2023-04" db="EMBL/GenBank/DDBJ databases">
        <title>Genome of Basidiobolus ranarum AG-B5.</title>
        <authorList>
            <person name="Stajich J.E."/>
            <person name="Carter-House D."/>
            <person name="Gryganskyi A."/>
        </authorList>
    </citation>
    <scope>NUCLEOTIDE SEQUENCE [LARGE SCALE GENOMIC DNA]</scope>
    <source>
        <strain evidence="5 6">AG-B5</strain>
    </source>
</reference>
<keyword evidence="2" id="KW-0378">Hydrolase</keyword>
<keyword evidence="1" id="KW-1015">Disulfide bond</keyword>
<dbReference type="SMART" id="SM00020">
    <property type="entry name" value="Tryp_SPc"/>
    <property type="match status" value="1"/>
</dbReference>
<proteinExistence type="predicted"/>
<dbReference type="PROSITE" id="PS00135">
    <property type="entry name" value="TRYPSIN_SER"/>
    <property type="match status" value="1"/>
</dbReference>
<comment type="caution">
    <text evidence="5">The sequence shown here is derived from an EMBL/GenBank/DDBJ whole genome shotgun (WGS) entry which is preliminary data.</text>
</comment>
<evidence type="ECO:0000259" key="4">
    <source>
        <dbReference type="PROSITE" id="PS50240"/>
    </source>
</evidence>
<dbReference type="CDD" id="cd00190">
    <property type="entry name" value="Tryp_SPc"/>
    <property type="match status" value="1"/>
</dbReference>
<dbReference type="PANTHER" id="PTHR24256">
    <property type="entry name" value="TRYPTASE-RELATED"/>
    <property type="match status" value="1"/>
</dbReference>
<feature type="domain" description="Peptidase S1" evidence="4">
    <location>
        <begin position="28"/>
        <end position="264"/>
    </location>
</feature>
<dbReference type="InterPro" id="IPR043504">
    <property type="entry name" value="Peptidase_S1_PA_chymotrypsin"/>
</dbReference>
<dbReference type="Gene3D" id="2.40.10.10">
    <property type="entry name" value="Trypsin-like serine proteases"/>
    <property type="match status" value="1"/>
</dbReference>
<accession>A0ABR2W6M8</accession>
<dbReference type="InterPro" id="IPR033116">
    <property type="entry name" value="TRYPSIN_SER"/>
</dbReference>
<evidence type="ECO:0000313" key="5">
    <source>
        <dbReference type="EMBL" id="KAK9721380.1"/>
    </source>
</evidence>
<feature type="signal peptide" evidence="3">
    <location>
        <begin position="1"/>
        <end position="19"/>
    </location>
</feature>
<dbReference type="PROSITE" id="PS50240">
    <property type="entry name" value="TRYPSIN_DOM"/>
    <property type="match status" value="1"/>
</dbReference>
<dbReference type="PRINTS" id="PR00722">
    <property type="entry name" value="CHYMOTRYPSIN"/>
</dbReference>
<organism evidence="5 6">
    <name type="scientific">Basidiobolus ranarum</name>
    <dbReference type="NCBI Taxonomy" id="34480"/>
    <lineage>
        <taxon>Eukaryota</taxon>
        <taxon>Fungi</taxon>
        <taxon>Fungi incertae sedis</taxon>
        <taxon>Zoopagomycota</taxon>
        <taxon>Entomophthoromycotina</taxon>
        <taxon>Basidiobolomycetes</taxon>
        <taxon>Basidiobolales</taxon>
        <taxon>Basidiobolaceae</taxon>
        <taxon>Basidiobolus</taxon>
    </lineage>
</organism>
<dbReference type="EMBL" id="JASJQH010006981">
    <property type="protein sequence ID" value="KAK9721380.1"/>
    <property type="molecule type" value="Genomic_DNA"/>
</dbReference>
<dbReference type="Proteomes" id="UP001479436">
    <property type="component" value="Unassembled WGS sequence"/>
</dbReference>
<dbReference type="PROSITE" id="PS00134">
    <property type="entry name" value="TRYPSIN_HIS"/>
    <property type="match status" value="1"/>
</dbReference>
<keyword evidence="6" id="KW-1185">Reference proteome</keyword>
<feature type="chain" id="PRO_5046695768" description="Peptidase S1 domain-containing protein" evidence="3">
    <location>
        <begin position="20"/>
        <end position="267"/>
    </location>
</feature>
<sequence>MISKIQLFFFLSLTVTIQGARRYPHKLIFGGSEVKPEFSYPWMGYIYVKDGNGVHDLCGCSLLDQETVLTAAHCITKRAKPASYKIHFHRHNLTKDSREEQGEIVDVQQIIVHPDWSKRLLTNDFAVLKLANASRFTSFPTLDTGEALNTEVAVKALGWGLGYDFLPHNTLQMVDMEILPDSVCLKDHTSSLPTFDPKYAICSGTYKGGKNVCFGDSGGPLIVQKNGANVLVGVTSYGANCSPRVPGVFARVSSQVKWIRSLMKSTS</sequence>
<protein>
    <recommendedName>
        <fullName evidence="4">Peptidase S1 domain-containing protein</fullName>
    </recommendedName>
</protein>
<dbReference type="InterPro" id="IPR051487">
    <property type="entry name" value="Ser/Thr_Proteases_Immune/Dev"/>
</dbReference>
<evidence type="ECO:0000256" key="1">
    <source>
        <dbReference type="ARBA" id="ARBA00023157"/>
    </source>
</evidence>
<keyword evidence="2" id="KW-0720">Serine protease</keyword>
<dbReference type="InterPro" id="IPR018114">
    <property type="entry name" value="TRYPSIN_HIS"/>
</dbReference>
<evidence type="ECO:0000256" key="3">
    <source>
        <dbReference type="SAM" id="SignalP"/>
    </source>
</evidence>